<feature type="domain" description="HTH cro/C1-type" evidence="2">
    <location>
        <begin position="17"/>
        <end position="41"/>
    </location>
</feature>
<organism evidence="3 4">
    <name type="scientific">Paracoccus niistensis</name>
    <dbReference type="NCBI Taxonomy" id="632935"/>
    <lineage>
        <taxon>Bacteria</taxon>
        <taxon>Pseudomonadati</taxon>
        <taxon>Pseudomonadota</taxon>
        <taxon>Alphaproteobacteria</taxon>
        <taxon>Rhodobacterales</taxon>
        <taxon>Paracoccaceae</taxon>
        <taxon>Paracoccus</taxon>
    </lineage>
</organism>
<dbReference type="InterPro" id="IPR010982">
    <property type="entry name" value="Lambda_DNA-bd_dom_sf"/>
</dbReference>
<evidence type="ECO:0000313" key="3">
    <source>
        <dbReference type="EMBL" id="MFC0342072.1"/>
    </source>
</evidence>
<accession>A0ABV6I7B7</accession>
<evidence type="ECO:0000313" key="4">
    <source>
        <dbReference type="Proteomes" id="UP001589799"/>
    </source>
</evidence>
<name>A0ABV6I7B7_9RHOB</name>
<reference evidence="3 4" key="1">
    <citation type="submission" date="2024-09" db="EMBL/GenBank/DDBJ databases">
        <authorList>
            <person name="Sun Q."/>
            <person name="Mori K."/>
        </authorList>
    </citation>
    <scope>NUCLEOTIDE SEQUENCE [LARGE SCALE GENOMIC DNA]</scope>
    <source>
        <strain evidence="3 4">KCTC 22789</strain>
    </source>
</reference>
<sequence length="177" mass="19040">MKQPHEPKGAELAARGKAAGLTQRQLAETAGVGRTAVQYWEAAPHLDPRGWAVVRMTEALGWAVRLASETTTHPRGDGVLSLAERMDALAAAQLAAFKDREAQRAARRRIRCGAKTRKGTSCRNKSEPGKRRCKFHGGAVHRSAHARGHRAYSPSPAPPLGQGAGQVSFRADRQPGP</sequence>
<keyword evidence="4" id="KW-1185">Reference proteome</keyword>
<dbReference type="Proteomes" id="UP001589799">
    <property type="component" value="Unassembled WGS sequence"/>
</dbReference>
<gene>
    <name evidence="3" type="ORF">ACFFII_14995</name>
</gene>
<evidence type="ECO:0000259" key="2">
    <source>
        <dbReference type="PROSITE" id="PS50943"/>
    </source>
</evidence>
<dbReference type="NCBIfam" id="NF041373">
    <property type="entry name" value="HGG_STG"/>
    <property type="match status" value="1"/>
</dbReference>
<feature type="region of interest" description="Disordered" evidence="1">
    <location>
        <begin position="117"/>
        <end position="177"/>
    </location>
</feature>
<dbReference type="EMBL" id="JBHLWE010000045">
    <property type="protein sequence ID" value="MFC0342072.1"/>
    <property type="molecule type" value="Genomic_DNA"/>
</dbReference>
<comment type="caution">
    <text evidence="3">The sequence shown here is derived from an EMBL/GenBank/DDBJ whole genome shotgun (WGS) entry which is preliminary data.</text>
</comment>
<evidence type="ECO:0000256" key="1">
    <source>
        <dbReference type="SAM" id="MobiDB-lite"/>
    </source>
</evidence>
<dbReference type="RefSeq" id="WP_377699676.1">
    <property type="nucleotide sequence ID" value="NZ_JBHLWE010000045.1"/>
</dbReference>
<proteinExistence type="predicted"/>
<dbReference type="Gene3D" id="1.10.260.40">
    <property type="entry name" value="lambda repressor-like DNA-binding domains"/>
    <property type="match status" value="1"/>
</dbReference>
<dbReference type="SUPFAM" id="SSF47413">
    <property type="entry name" value="lambda repressor-like DNA-binding domains"/>
    <property type="match status" value="1"/>
</dbReference>
<dbReference type="InterPro" id="IPR001387">
    <property type="entry name" value="Cro/C1-type_HTH"/>
</dbReference>
<dbReference type="Pfam" id="PF01381">
    <property type="entry name" value="HTH_3"/>
    <property type="match status" value="1"/>
</dbReference>
<dbReference type="InterPro" id="IPR047675">
    <property type="entry name" value="Putative_zinc-bd"/>
</dbReference>
<protein>
    <submittedName>
        <fullName evidence="3">HGGxSTG domain-containing protein</fullName>
    </submittedName>
</protein>
<dbReference type="CDD" id="cd00093">
    <property type="entry name" value="HTH_XRE"/>
    <property type="match status" value="1"/>
</dbReference>
<dbReference type="PROSITE" id="PS50943">
    <property type="entry name" value="HTH_CROC1"/>
    <property type="match status" value="1"/>
</dbReference>